<dbReference type="GO" id="GO:0046872">
    <property type="term" value="F:metal ion binding"/>
    <property type="evidence" value="ECO:0007669"/>
    <property type="project" value="UniProtKB-UniRule"/>
</dbReference>
<dbReference type="AlphaFoldDB" id="A0A162KK87"/>
<keyword evidence="5" id="KW-0336">GPI-anchor</keyword>
<evidence type="ECO:0000256" key="7">
    <source>
        <dbReference type="ARBA" id="ARBA00023157"/>
    </source>
</evidence>
<reference evidence="12 13" key="1">
    <citation type="journal article" date="2016" name="Genome Biol. Evol.">
        <title>Divergent and convergent evolution of fungal pathogenicity.</title>
        <authorList>
            <person name="Shang Y."/>
            <person name="Xiao G."/>
            <person name="Zheng P."/>
            <person name="Cen K."/>
            <person name="Zhan S."/>
            <person name="Wang C."/>
        </authorList>
    </citation>
    <scope>NUCLEOTIDE SEQUENCE [LARGE SCALE GENOMIC DNA]</scope>
    <source>
        <strain evidence="12 13">RCEF 1005</strain>
    </source>
</reference>
<evidence type="ECO:0000256" key="1">
    <source>
        <dbReference type="ARBA" id="ARBA00004589"/>
    </source>
</evidence>
<keyword evidence="4" id="KW-0964">Secreted</keyword>
<dbReference type="OrthoDB" id="3767534at2759"/>
<keyword evidence="8" id="KW-0449">Lipoprotein</keyword>
<dbReference type="Proteomes" id="UP000076881">
    <property type="component" value="Unassembled WGS sequence"/>
</dbReference>
<proteinExistence type="inferred from homology"/>
<dbReference type="EMBL" id="AZHF01000002">
    <property type="protein sequence ID" value="OAA80366.1"/>
    <property type="molecule type" value="Genomic_DNA"/>
</dbReference>
<evidence type="ECO:0000259" key="11">
    <source>
        <dbReference type="PROSITE" id="PS52012"/>
    </source>
</evidence>
<evidence type="ECO:0000256" key="9">
    <source>
        <dbReference type="PROSITE-ProRule" id="PRU01356"/>
    </source>
</evidence>
<keyword evidence="9" id="KW-0349">Heme</keyword>
<keyword evidence="9" id="KW-0479">Metal-binding</keyword>
<dbReference type="STRING" id="1081108.A0A162KK87"/>
<feature type="binding site" description="axial binding residue" evidence="9">
    <location>
        <position position="48"/>
    </location>
    <ligand>
        <name>heme</name>
        <dbReference type="ChEBI" id="CHEBI:30413"/>
    </ligand>
    <ligandPart>
        <name>Fe</name>
        <dbReference type="ChEBI" id="CHEBI:18248"/>
    </ligandPart>
</feature>
<comment type="similarity">
    <text evidence="3">Belongs to the RBT5 family.</text>
</comment>
<keyword evidence="9" id="KW-0408">Iron</keyword>
<evidence type="ECO:0000256" key="3">
    <source>
        <dbReference type="ARBA" id="ARBA00010031"/>
    </source>
</evidence>
<feature type="domain" description="CFEM" evidence="11">
    <location>
        <begin position="2"/>
        <end position="121"/>
    </location>
</feature>
<sequence>MRVFLLLAVFVAVALAGLNLTALTEEVPKCALGCAVAGPGQAGCGLLDMECICARLPNISALGAPCMVKAGCKIDDIMKTGIVIVGECEKEYARTHNGSTEGMYALPTETGSAKTGAAATTGVYGAGWAIMSAVFFTATALWL</sequence>
<evidence type="ECO:0000256" key="4">
    <source>
        <dbReference type="ARBA" id="ARBA00022525"/>
    </source>
</evidence>
<dbReference type="GO" id="GO:0005576">
    <property type="term" value="C:extracellular region"/>
    <property type="evidence" value="ECO:0007669"/>
    <property type="project" value="UniProtKB-SubCell"/>
</dbReference>
<comment type="subcellular location">
    <subcellularLocation>
        <location evidence="1">Membrane</location>
        <topology evidence="1">Lipid-anchor</topology>
        <topology evidence="1">GPI-anchor</topology>
    </subcellularLocation>
    <subcellularLocation>
        <location evidence="2">Secreted</location>
    </subcellularLocation>
</comment>
<dbReference type="InterPro" id="IPR008427">
    <property type="entry name" value="Extracellular_membr_CFEM_dom"/>
</dbReference>
<feature type="chain" id="PRO_5007836969" evidence="10">
    <location>
        <begin position="17"/>
        <end position="143"/>
    </location>
</feature>
<keyword evidence="7 9" id="KW-1015">Disulfide bond</keyword>
<dbReference type="GO" id="GO:0098552">
    <property type="term" value="C:side of membrane"/>
    <property type="evidence" value="ECO:0007669"/>
    <property type="project" value="UniProtKB-KW"/>
</dbReference>
<evidence type="ECO:0000256" key="8">
    <source>
        <dbReference type="ARBA" id="ARBA00023288"/>
    </source>
</evidence>
<name>A0A162KK87_CORDF</name>
<evidence type="ECO:0000256" key="10">
    <source>
        <dbReference type="SAM" id="SignalP"/>
    </source>
</evidence>
<comment type="caution">
    <text evidence="9">Lacks conserved residue(s) required for the propagation of feature annotation.</text>
</comment>
<evidence type="ECO:0000313" key="13">
    <source>
        <dbReference type="Proteomes" id="UP000076881"/>
    </source>
</evidence>
<dbReference type="Pfam" id="PF05730">
    <property type="entry name" value="CFEM"/>
    <property type="match status" value="1"/>
</dbReference>
<evidence type="ECO:0000256" key="2">
    <source>
        <dbReference type="ARBA" id="ARBA00004613"/>
    </source>
</evidence>
<protein>
    <submittedName>
        <fullName evidence="12">Extracellular membrane protein, CFEM domain protein</fullName>
    </submittedName>
</protein>
<evidence type="ECO:0000256" key="5">
    <source>
        <dbReference type="ARBA" id="ARBA00022622"/>
    </source>
</evidence>
<dbReference type="PROSITE" id="PS52012">
    <property type="entry name" value="CFEM"/>
    <property type="match status" value="1"/>
</dbReference>
<keyword evidence="6 10" id="KW-0732">Signal</keyword>
<keyword evidence="5" id="KW-0325">Glycoprotein</keyword>
<gene>
    <name evidence="12" type="ORF">LEL_03852</name>
</gene>
<feature type="signal peptide" evidence="10">
    <location>
        <begin position="1"/>
        <end position="16"/>
    </location>
</feature>
<organism evidence="12 13">
    <name type="scientific">Akanthomyces lecanii RCEF 1005</name>
    <dbReference type="NCBI Taxonomy" id="1081108"/>
    <lineage>
        <taxon>Eukaryota</taxon>
        <taxon>Fungi</taxon>
        <taxon>Dikarya</taxon>
        <taxon>Ascomycota</taxon>
        <taxon>Pezizomycotina</taxon>
        <taxon>Sordariomycetes</taxon>
        <taxon>Hypocreomycetidae</taxon>
        <taxon>Hypocreales</taxon>
        <taxon>Cordycipitaceae</taxon>
        <taxon>Akanthomyces</taxon>
        <taxon>Cordyceps confragosa</taxon>
    </lineage>
</organism>
<keyword evidence="13" id="KW-1185">Reference proteome</keyword>
<evidence type="ECO:0000256" key="6">
    <source>
        <dbReference type="ARBA" id="ARBA00022729"/>
    </source>
</evidence>
<comment type="caution">
    <text evidence="12">The sequence shown here is derived from an EMBL/GenBank/DDBJ whole genome shotgun (WGS) entry which is preliminary data.</text>
</comment>
<accession>A0A162KK87</accession>
<evidence type="ECO:0000313" key="12">
    <source>
        <dbReference type="EMBL" id="OAA80366.1"/>
    </source>
</evidence>
<feature type="disulfide bond" evidence="9">
    <location>
        <begin position="44"/>
        <end position="51"/>
    </location>
</feature>
<keyword evidence="5" id="KW-0472">Membrane</keyword>